<reference evidence="2 3" key="1">
    <citation type="journal article" date="2024" name="Chem. Sci.">
        <title>Discovery of megapolipeptins by genome mining of a Burkholderiales bacteria collection.</title>
        <authorList>
            <person name="Paulo B.S."/>
            <person name="Recchia M.J.J."/>
            <person name="Lee S."/>
            <person name="Fergusson C.H."/>
            <person name="Romanowski S.B."/>
            <person name="Hernandez A."/>
            <person name="Krull N."/>
            <person name="Liu D.Y."/>
            <person name="Cavanagh H."/>
            <person name="Bos A."/>
            <person name="Gray C.A."/>
            <person name="Murphy B.T."/>
            <person name="Linington R.G."/>
            <person name="Eustaquio A.S."/>
        </authorList>
    </citation>
    <scope>NUCLEOTIDE SEQUENCE [LARGE SCALE GENOMIC DNA]</scope>
    <source>
        <strain evidence="2 3">RL17-350-BIC-A</strain>
    </source>
</reference>
<keyword evidence="3" id="KW-1185">Reference proteome</keyword>
<comment type="caution">
    <text evidence="2">The sequence shown here is derived from an EMBL/GenBank/DDBJ whole genome shotgun (WGS) entry which is preliminary data.</text>
</comment>
<dbReference type="Proteomes" id="UP001629230">
    <property type="component" value="Unassembled WGS sequence"/>
</dbReference>
<evidence type="ECO:0000313" key="2">
    <source>
        <dbReference type="EMBL" id="MFM0003660.1"/>
    </source>
</evidence>
<feature type="compositionally biased region" description="Basic and acidic residues" evidence="1">
    <location>
        <begin position="37"/>
        <end position="47"/>
    </location>
</feature>
<gene>
    <name evidence="2" type="ORF">PQR57_21810</name>
</gene>
<evidence type="ECO:0000256" key="1">
    <source>
        <dbReference type="SAM" id="MobiDB-lite"/>
    </source>
</evidence>
<dbReference type="RefSeq" id="WP_408178675.1">
    <property type="nucleotide sequence ID" value="NZ_JAQQEZ010000015.1"/>
</dbReference>
<proteinExistence type="predicted"/>
<protein>
    <submittedName>
        <fullName evidence="2">Uncharacterized protein</fullName>
    </submittedName>
</protein>
<evidence type="ECO:0000313" key="3">
    <source>
        <dbReference type="Proteomes" id="UP001629230"/>
    </source>
</evidence>
<name>A0ABW9ASW8_9BURK</name>
<organism evidence="2 3">
    <name type="scientific">Paraburkholderia dipogonis</name>
    <dbReference type="NCBI Taxonomy" id="1211383"/>
    <lineage>
        <taxon>Bacteria</taxon>
        <taxon>Pseudomonadati</taxon>
        <taxon>Pseudomonadota</taxon>
        <taxon>Betaproteobacteria</taxon>
        <taxon>Burkholderiales</taxon>
        <taxon>Burkholderiaceae</taxon>
        <taxon>Paraburkholderia</taxon>
    </lineage>
</organism>
<dbReference type="EMBL" id="JAQQEZ010000015">
    <property type="protein sequence ID" value="MFM0003660.1"/>
    <property type="molecule type" value="Genomic_DNA"/>
</dbReference>
<feature type="region of interest" description="Disordered" evidence="1">
    <location>
        <begin position="18"/>
        <end position="47"/>
    </location>
</feature>
<sequence>MNKDNVRFVAEAGAATKQLREQQALGERQQTALHQPLADERTRSKVE</sequence>
<accession>A0ABW9ASW8</accession>